<accession>A0AAN8ZYQ3</accession>
<name>A0AAN8ZYQ3_HALRR</name>
<keyword evidence="2" id="KW-0812">Transmembrane</keyword>
<dbReference type="AlphaFoldDB" id="A0AAN8ZYQ3"/>
<evidence type="ECO:0000256" key="2">
    <source>
        <dbReference type="SAM" id="Phobius"/>
    </source>
</evidence>
<protein>
    <submittedName>
        <fullName evidence="3">Uncharacterized protein</fullName>
    </submittedName>
</protein>
<feature type="region of interest" description="Disordered" evidence="1">
    <location>
        <begin position="38"/>
        <end position="61"/>
    </location>
</feature>
<dbReference type="EMBL" id="JAXCGZ010017129">
    <property type="protein sequence ID" value="KAK7068768.1"/>
    <property type="molecule type" value="Genomic_DNA"/>
</dbReference>
<feature type="transmembrane region" description="Helical" evidence="2">
    <location>
        <begin position="82"/>
        <end position="99"/>
    </location>
</feature>
<keyword evidence="4" id="KW-1185">Reference proteome</keyword>
<dbReference type="Proteomes" id="UP001381693">
    <property type="component" value="Unassembled WGS sequence"/>
</dbReference>
<evidence type="ECO:0000313" key="4">
    <source>
        <dbReference type="Proteomes" id="UP001381693"/>
    </source>
</evidence>
<keyword evidence="2" id="KW-1133">Transmembrane helix</keyword>
<comment type="caution">
    <text evidence="3">The sequence shown here is derived from an EMBL/GenBank/DDBJ whole genome shotgun (WGS) entry which is preliminary data.</text>
</comment>
<proteinExistence type="predicted"/>
<sequence>MWKKLVEEGWWRRERRRESLSKRLTFFSHMALQVGGWKSEKKEEKGRDIGHRKGEPGGRRRMRSRWYSIQSFKNKARPSSNYYRFLYISLIYIFHFNPITNLKFSNHNN</sequence>
<feature type="compositionally biased region" description="Basic and acidic residues" evidence="1">
    <location>
        <begin position="38"/>
        <end position="58"/>
    </location>
</feature>
<evidence type="ECO:0000256" key="1">
    <source>
        <dbReference type="SAM" id="MobiDB-lite"/>
    </source>
</evidence>
<organism evidence="3 4">
    <name type="scientific">Halocaridina rubra</name>
    <name type="common">Hawaiian red shrimp</name>
    <dbReference type="NCBI Taxonomy" id="373956"/>
    <lineage>
        <taxon>Eukaryota</taxon>
        <taxon>Metazoa</taxon>
        <taxon>Ecdysozoa</taxon>
        <taxon>Arthropoda</taxon>
        <taxon>Crustacea</taxon>
        <taxon>Multicrustacea</taxon>
        <taxon>Malacostraca</taxon>
        <taxon>Eumalacostraca</taxon>
        <taxon>Eucarida</taxon>
        <taxon>Decapoda</taxon>
        <taxon>Pleocyemata</taxon>
        <taxon>Caridea</taxon>
        <taxon>Atyoidea</taxon>
        <taxon>Atyidae</taxon>
        <taxon>Halocaridina</taxon>
    </lineage>
</organism>
<gene>
    <name evidence="3" type="ORF">SK128_026998</name>
</gene>
<keyword evidence="2" id="KW-0472">Membrane</keyword>
<reference evidence="3 4" key="1">
    <citation type="submission" date="2023-11" db="EMBL/GenBank/DDBJ databases">
        <title>Halocaridina rubra genome assembly.</title>
        <authorList>
            <person name="Smith C."/>
        </authorList>
    </citation>
    <scope>NUCLEOTIDE SEQUENCE [LARGE SCALE GENOMIC DNA]</scope>
    <source>
        <strain evidence="3">EP-1</strain>
        <tissue evidence="3">Whole</tissue>
    </source>
</reference>
<evidence type="ECO:0000313" key="3">
    <source>
        <dbReference type="EMBL" id="KAK7068768.1"/>
    </source>
</evidence>